<keyword evidence="4" id="KW-0436">Ligase</keyword>
<comment type="cofactor">
    <cofactor evidence="1">
        <name>Mn(2+)</name>
        <dbReference type="ChEBI" id="CHEBI:29035"/>
    </cofactor>
</comment>
<dbReference type="AlphaFoldDB" id="A0A8C3GKV2"/>
<dbReference type="InterPro" id="IPR051087">
    <property type="entry name" value="Mitochondrial_ACSM"/>
</dbReference>
<evidence type="ECO:0000256" key="4">
    <source>
        <dbReference type="ARBA" id="ARBA00022598"/>
    </source>
</evidence>
<evidence type="ECO:0000256" key="14">
    <source>
        <dbReference type="ARBA" id="ARBA00048477"/>
    </source>
</evidence>
<dbReference type="FunFam" id="3.40.50.12780:FF:000007">
    <property type="entry name" value="Acyl-coenzyme A synthetase ACSM2A, mitochondrial"/>
    <property type="match status" value="1"/>
</dbReference>
<evidence type="ECO:0000256" key="10">
    <source>
        <dbReference type="ARBA" id="ARBA00022946"/>
    </source>
</evidence>
<keyword evidence="7" id="KW-0276">Fatty acid metabolism</keyword>
<accession>A0A8C3GKV2</accession>
<evidence type="ECO:0000259" key="15">
    <source>
        <dbReference type="Pfam" id="PF00501"/>
    </source>
</evidence>
<reference evidence="17" key="1">
    <citation type="submission" date="2018-09" db="EMBL/GenBank/DDBJ databases">
        <title>Common duck and Muscovy duck high density SNP chip.</title>
        <authorList>
            <person name="Vignal A."/>
            <person name="Thebault N."/>
            <person name="Warren W.C."/>
        </authorList>
    </citation>
    <scope>NUCLEOTIDE SEQUENCE [LARGE SCALE GENOMIC DNA]</scope>
</reference>
<dbReference type="InterPro" id="IPR045851">
    <property type="entry name" value="AMP-bd_C_sf"/>
</dbReference>
<keyword evidence="12" id="KW-0496">Mitochondrion</keyword>
<dbReference type="Pfam" id="PF00501">
    <property type="entry name" value="AMP-binding"/>
    <property type="match status" value="1"/>
</dbReference>
<evidence type="ECO:0000256" key="8">
    <source>
        <dbReference type="ARBA" id="ARBA00022840"/>
    </source>
</evidence>
<dbReference type="Pfam" id="PF13193">
    <property type="entry name" value="AMP-binding_C"/>
    <property type="match status" value="1"/>
</dbReference>
<evidence type="ECO:0000256" key="5">
    <source>
        <dbReference type="ARBA" id="ARBA00022723"/>
    </source>
</evidence>
<dbReference type="GO" id="GO:0006633">
    <property type="term" value="P:fatty acid biosynthetic process"/>
    <property type="evidence" value="ECO:0007669"/>
    <property type="project" value="TreeGrafter"/>
</dbReference>
<dbReference type="GO" id="GO:0004321">
    <property type="term" value="F:fatty-acyl-CoA synthase activity"/>
    <property type="evidence" value="ECO:0007669"/>
    <property type="project" value="TreeGrafter"/>
</dbReference>
<dbReference type="GO" id="GO:0046872">
    <property type="term" value="F:metal ion binding"/>
    <property type="evidence" value="ECO:0007669"/>
    <property type="project" value="UniProtKB-KW"/>
</dbReference>
<evidence type="ECO:0000256" key="3">
    <source>
        <dbReference type="ARBA" id="ARBA00006432"/>
    </source>
</evidence>
<keyword evidence="6" id="KW-0547">Nucleotide-binding</keyword>
<dbReference type="InterPro" id="IPR000873">
    <property type="entry name" value="AMP-dep_synth/lig_dom"/>
</dbReference>
<evidence type="ECO:0000256" key="11">
    <source>
        <dbReference type="ARBA" id="ARBA00023098"/>
    </source>
</evidence>
<organism evidence="17 18">
    <name type="scientific">Cairina moschata</name>
    <name type="common">Muscovy duck</name>
    <dbReference type="NCBI Taxonomy" id="8855"/>
    <lineage>
        <taxon>Eukaryota</taxon>
        <taxon>Metazoa</taxon>
        <taxon>Chordata</taxon>
        <taxon>Craniata</taxon>
        <taxon>Vertebrata</taxon>
        <taxon>Euteleostomi</taxon>
        <taxon>Archelosauria</taxon>
        <taxon>Archosauria</taxon>
        <taxon>Dinosauria</taxon>
        <taxon>Saurischia</taxon>
        <taxon>Theropoda</taxon>
        <taxon>Coelurosauria</taxon>
        <taxon>Aves</taxon>
        <taxon>Neognathae</taxon>
        <taxon>Galloanserae</taxon>
        <taxon>Anseriformes</taxon>
        <taxon>Anatidae</taxon>
        <taxon>Anatinae</taxon>
        <taxon>Cairina</taxon>
    </lineage>
</organism>
<feature type="domain" description="AMP-binding enzyme C-terminal" evidence="16">
    <location>
        <begin position="490"/>
        <end position="570"/>
    </location>
</feature>
<evidence type="ECO:0000256" key="12">
    <source>
        <dbReference type="ARBA" id="ARBA00023128"/>
    </source>
</evidence>
<evidence type="ECO:0000256" key="6">
    <source>
        <dbReference type="ARBA" id="ARBA00022741"/>
    </source>
</evidence>
<keyword evidence="9" id="KW-0460">Magnesium</keyword>
<dbReference type="PANTHER" id="PTHR43605">
    <property type="entry name" value="ACYL-COENZYME A SYNTHETASE"/>
    <property type="match status" value="1"/>
</dbReference>
<dbReference type="PROSITE" id="PS00455">
    <property type="entry name" value="AMP_BINDING"/>
    <property type="match status" value="1"/>
</dbReference>
<dbReference type="GO" id="GO:0006637">
    <property type="term" value="P:acyl-CoA metabolic process"/>
    <property type="evidence" value="ECO:0007669"/>
    <property type="project" value="TreeGrafter"/>
</dbReference>
<evidence type="ECO:0000256" key="13">
    <source>
        <dbReference type="ARBA" id="ARBA00039009"/>
    </source>
</evidence>
<name>A0A8C3GKV2_CAIMO</name>
<proteinExistence type="inferred from homology"/>
<dbReference type="GO" id="GO:0031956">
    <property type="term" value="F:medium-chain fatty acid-CoA ligase activity"/>
    <property type="evidence" value="ECO:0007669"/>
    <property type="project" value="UniProtKB-EC"/>
</dbReference>
<dbReference type="Gene3D" id="3.40.50.12780">
    <property type="entry name" value="N-terminal domain of ligase-like"/>
    <property type="match status" value="1"/>
</dbReference>
<dbReference type="FunFam" id="3.30.300.30:FF:000005">
    <property type="entry name" value="Acyl-coenzyme A synthetase ACSM5, mitochondrial"/>
    <property type="match status" value="1"/>
</dbReference>
<comment type="catalytic activity">
    <reaction evidence="14">
        <text>a medium-chain fatty acid + ATP + CoA = a medium-chain fatty acyl-CoA + AMP + diphosphate</text>
        <dbReference type="Rhea" id="RHEA:48340"/>
        <dbReference type="ChEBI" id="CHEBI:30616"/>
        <dbReference type="ChEBI" id="CHEBI:33019"/>
        <dbReference type="ChEBI" id="CHEBI:57287"/>
        <dbReference type="ChEBI" id="CHEBI:59558"/>
        <dbReference type="ChEBI" id="CHEBI:90546"/>
        <dbReference type="ChEBI" id="CHEBI:456215"/>
        <dbReference type="EC" id="6.2.1.2"/>
    </reaction>
    <physiologicalReaction direction="left-to-right" evidence="14">
        <dbReference type="Rhea" id="RHEA:48341"/>
    </physiologicalReaction>
</comment>
<keyword evidence="10" id="KW-0809">Transit peptide</keyword>
<dbReference type="Gene3D" id="3.30.300.30">
    <property type="match status" value="1"/>
</dbReference>
<keyword evidence="5" id="KW-0479">Metal-binding</keyword>
<evidence type="ECO:0000256" key="2">
    <source>
        <dbReference type="ARBA" id="ARBA00004173"/>
    </source>
</evidence>
<dbReference type="PANTHER" id="PTHR43605:SF6">
    <property type="entry name" value="ACYL-COENZYME A SYNTHETASE ACSM5, MITOCHONDRIAL"/>
    <property type="match status" value="1"/>
</dbReference>
<keyword evidence="8" id="KW-0067">ATP-binding</keyword>
<dbReference type="EC" id="6.2.1.2" evidence="13"/>
<sequence>MRSFVKSWIPQCLQILRSPCRLFYGCNRLLTSQIISYYDSVNQCEKELPEYFNFASDVLDKWSQLEKDGRRPANPAFWWVNDEGEEVKWSFEELGFLSRKTANILSEACGLQRGDRIIAVLPRVPEWWLLNVACMRTGIVFIPGTSQLTAKDILYRLQASKAKCIVTSDTLAPAVESVMSECQFLKTKLIVAKGSRDGWLNLKELFAVTSADHKCVKTRSQDPMLIYFTSGSTGSPKMVVQSHGSYGIGFATSGRYWMNLTPSDIMWNTSDTGWVKAAWSSVFAPWINGSCVFVHSLPEFKPVLVILSLKVEGSCPGKTIHCCFQKLRKLFYLLFFPSYKFMSLKHCLSGGEALNPEVMEQWKIQTGLDIYEGYGQTETVTICANMKGMKIKPGSLGKAVPPYDVQIIDDHGTVVPVGKEGNIAIRVQPERPFCMFSEYLDNPEKTAECMSGNFYVTGDRGIMDEEGYVWFVGRSDDIINSSGYRIGPFEVESALIQHPAVMESAVVSSPDPVRGEVVKAFIVLAPAFVSHDPEKLTQDLQQHVKKVTAPYKYPRKVEFVQALPKTATGKIQRKVLRNKEWGKA</sequence>
<dbReference type="Proteomes" id="UP000694556">
    <property type="component" value="Chromosome 15"/>
</dbReference>
<keyword evidence="18" id="KW-1185">Reference proteome</keyword>
<feature type="domain" description="AMP-dependent synthetase/ligase" evidence="15">
    <location>
        <begin position="70"/>
        <end position="427"/>
    </location>
</feature>
<evidence type="ECO:0000313" key="17">
    <source>
        <dbReference type="Ensembl" id="ENSCMMP00000017075.1"/>
    </source>
</evidence>
<dbReference type="SUPFAM" id="SSF56801">
    <property type="entry name" value="Acetyl-CoA synthetase-like"/>
    <property type="match status" value="1"/>
</dbReference>
<evidence type="ECO:0000256" key="1">
    <source>
        <dbReference type="ARBA" id="ARBA00001936"/>
    </source>
</evidence>
<evidence type="ECO:0000256" key="7">
    <source>
        <dbReference type="ARBA" id="ARBA00022832"/>
    </source>
</evidence>
<dbReference type="InterPro" id="IPR025110">
    <property type="entry name" value="AMP-bd_C"/>
</dbReference>
<reference evidence="17" key="2">
    <citation type="submission" date="2025-08" db="UniProtKB">
        <authorList>
            <consortium name="Ensembl"/>
        </authorList>
    </citation>
    <scope>IDENTIFICATION</scope>
</reference>
<evidence type="ECO:0000259" key="16">
    <source>
        <dbReference type="Pfam" id="PF13193"/>
    </source>
</evidence>
<evidence type="ECO:0000256" key="9">
    <source>
        <dbReference type="ARBA" id="ARBA00022842"/>
    </source>
</evidence>
<reference evidence="17" key="3">
    <citation type="submission" date="2025-09" db="UniProtKB">
        <authorList>
            <consortium name="Ensembl"/>
        </authorList>
    </citation>
    <scope>IDENTIFICATION</scope>
</reference>
<dbReference type="GO" id="GO:0005759">
    <property type="term" value="C:mitochondrial matrix"/>
    <property type="evidence" value="ECO:0007669"/>
    <property type="project" value="TreeGrafter"/>
</dbReference>
<keyword evidence="11" id="KW-0443">Lipid metabolism</keyword>
<protein>
    <recommendedName>
        <fullName evidence="13">medium-chain acyl-CoA ligase</fullName>
        <ecNumber evidence="13">6.2.1.2</ecNumber>
    </recommendedName>
</protein>
<comment type="similarity">
    <text evidence="3">Belongs to the ATP-dependent AMP-binding enzyme family.</text>
</comment>
<comment type="subcellular location">
    <subcellularLocation>
        <location evidence="2">Mitochondrion</location>
    </subcellularLocation>
</comment>
<dbReference type="Ensembl" id="ENSCMMT00000018786.1">
    <property type="protein sequence ID" value="ENSCMMP00000017075.1"/>
    <property type="gene ID" value="ENSCMMG00000006274.1"/>
</dbReference>
<dbReference type="GO" id="GO:0005524">
    <property type="term" value="F:ATP binding"/>
    <property type="evidence" value="ECO:0007669"/>
    <property type="project" value="UniProtKB-KW"/>
</dbReference>
<dbReference type="InterPro" id="IPR042099">
    <property type="entry name" value="ANL_N_sf"/>
</dbReference>
<evidence type="ECO:0000313" key="18">
    <source>
        <dbReference type="Proteomes" id="UP000694556"/>
    </source>
</evidence>
<dbReference type="InterPro" id="IPR020845">
    <property type="entry name" value="AMP-binding_CS"/>
</dbReference>